<comment type="caution">
    <text evidence="2">The sequence shown here is derived from an EMBL/GenBank/DDBJ whole genome shotgun (WGS) entry which is preliminary data.</text>
</comment>
<feature type="region of interest" description="Disordered" evidence="1">
    <location>
        <begin position="287"/>
        <end position="324"/>
    </location>
</feature>
<reference evidence="2" key="2">
    <citation type="journal article" date="2021" name="Sci. Rep.">
        <title>The distribution of antibiotic resistance genes in chicken gut microbiota commensals.</title>
        <authorList>
            <person name="Juricova H."/>
            <person name="Matiasovicova J."/>
            <person name="Kubasova T."/>
            <person name="Cejkova D."/>
            <person name="Rychlik I."/>
        </authorList>
    </citation>
    <scope>NUCLEOTIDE SEQUENCE</scope>
    <source>
        <strain evidence="2">An836</strain>
    </source>
</reference>
<dbReference type="Proteomes" id="UP000718821">
    <property type="component" value="Unassembled WGS sequence"/>
</dbReference>
<dbReference type="AlphaFoldDB" id="A0A938WUK2"/>
<dbReference type="RefSeq" id="WP_204467410.1">
    <property type="nucleotide sequence ID" value="NZ_JACLYU010000002.1"/>
</dbReference>
<dbReference type="EMBL" id="JACLYU010000002">
    <property type="protein sequence ID" value="MBM6699010.1"/>
    <property type="molecule type" value="Genomic_DNA"/>
</dbReference>
<evidence type="ECO:0000313" key="2">
    <source>
        <dbReference type="EMBL" id="MBM6699010.1"/>
    </source>
</evidence>
<protein>
    <submittedName>
        <fullName evidence="2">Uncharacterized protein</fullName>
    </submittedName>
</protein>
<sequence>MPQVGVGVSVMTLTNDKPSTKTTTSVQRAAREFGDERESATAHIDPARSSRNVYDFPEGCGTSGDAVADWFVLRLEDYALEYGKTHRSKPDRHGKTKPRKLPSNTAVGVGCVITPDEEAVAQWDAALREKFMRDAREVYELWLGARLDAWAIHVDEGAMAERGLTRADELGDEGLHGHGAGRMPDRLPDDEFLVEAFGEEGAAQFKARYKGEGDGCLYRTGKLLNGGRLKLLHNIFPAEMAKRGWREKTDENDLEATGWSVRPHLSYGEKKQIEEETGKVFKPAGQSANKYAKTQRWQREQEEKAAKNAADEKRNTADAERNADMRRVISENAAWNEEEARALDRRADELEREARDARVEISHEHRRLAAREDEADRMRARAEVALHGYEPPAGVELVPPSAMPPELRALWRLTDDDAAGDIPGDLLGEDGRPDVDAANERVDDLADEFARERGYREAFVGKEGAWLVTLPLEYVRQQPGYEDVESLDELTDADRQYWEERHWDEASLRIADAQLFGLDPTVPHPGIDEREAAVEAARTDVERREKTVEAHEAALERVVARKRSEVERIDAELEAKGAESKRLDEANEAKRAEAARLDAEADEKARWLEGAVEHVKEADAYVERARAEAGAVRERAERDAQATREQARAEREEALRGITDRAEERITGFLSRVVGDVGYIAYRTLSVMVEMGVGGERFASAARTCMDVINAMSEDAIGRPFSQALSGRVQERVARSFARAFARDARRDAAVREVDDAPQAGRSRDDGPVL</sequence>
<reference evidence="2" key="1">
    <citation type="submission" date="2020-08" db="EMBL/GenBank/DDBJ databases">
        <authorList>
            <person name="Cejkova D."/>
            <person name="Kubasova T."/>
            <person name="Jahodarova E."/>
            <person name="Rychlik I."/>
        </authorList>
    </citation>
    <scope>NUCLEOTIDE SEQUENCE</scope>
    <source>
        <strain evidence="2">An836</strain>
    </source>
</reference>
<organism evidence="2 3">
    <name type="scientific">Bifidobacterium pullorum subsp. saeculare</name>
    <dbReference type="NCBI Taxonomy" id="78257"/>
    <lineage>
        <taxon>Bacteria</taxon>
        <taxon>Bacillati</taxon>
        <taxon>Actinomycetota</taxon>
        <taxon>Actinomycetes</taxon>
        <taxon>Bifidobacteriales</taxon>
        <taxon>Bifidobacteriaceae</taxon>
        <taxon>Bifidobacterium</taxon>
    </lineage>
</organism>
<proteinExistence type="predicted"/>
<feature type="compositionally biased region" description="Basic and acidic residues" evidence="1">
    <location>
        <begin position="297"/>
        <end position="324"/>
    </location>
</feature>
<keyword evidence="3" id="KW-1185">Reference proteome</keyword>
<accession>A0A938WUK2</accession>
<name>A0A938WUK2_9BIFI</name>
<evidence type="ECO:0000313" key="3">
    <source>
        <dbReference type="Proteomes" id="UP000718821"/>
    </source>
</evidence>
<gene>
    <name evidence="2" type="ORF">H7U32_01440</name>
</gene>
<feature type="region of interest" description="Disordered" evidence="1">
    <location>
        <begin position="633"/>
        <end position="652"/>
    </location>
</feature>
<evidence type="ECO:0000256" key="1">
    <source>
        <dbReference type="SAM" id="MobiDB-lite"/>
    </source>
</evidence>